<dbReference type="PANTHER" id="PTHR45697">
    <property type="entry name" value="ADP-RIBOSYLATION FACTOR-LIKE PROTEIN 2-RELATED"/>
    <property type="match status" value="1"/>
</dbReference>
<dbReference type="GO" id="GO:0005525">
    <property type="term" value="F:GTP binding"/>
    <property type="evidence" value="ECO:0007669"/>
    <property type="project" value="UniProtKB-KW"/>
</dbReference>
<dbReference type="SUPFAM" id="SSF52540">
    <property type="entry name" value="P-loop containing nucleoside triphosphate hydrolases"/>
    <property type="match status" value="1"/>
</dbReference>
<evidence type="ECO:0000256" key="2">
    <source>
        <dbReference type="ARBA" id="ARBA00022707"/>
    </source>
</evidence>
<dbReference type="InterPro" id="IPR044612">
    <property type="entry name" value="ARL2/3"/>
</dbReference>
<name>A0AA36B9J8_OCTVU</name>
<reference evidence="6" key="1">
    <citation type="submission" date="2023-08" db="EMBL/GenBank/DDBJ databases">
        <authorList>
            <person name="Alioto T."/>
            <person name="Alioto T."/>
            <person name="Gomez Garrido J."/>
        </authorList>
    </citation>
    <scope>NUCLEOTIDE SEQUENCE</scope>
</reference>
<comment type="similarity">
    <text evidence="1">Belongs to the small GTPase superfamily. Arf family.</text>
</comment>
<evidence type="ECO:0000256" key="1">
    <source>
        <dbReference type="ARBA" id="ARBA00010290"/>
    </source>
</evidence>
<dbReference type="GO" id="GO:0003924">
    <property type="term" value="F:GTPase activity"/>
    <property type="evidence" value="ECO:0007669"/>
    <property type="project" value="InterPro"/>
</dbReference>
<feature type="binding site" evidence="5">
    <location>
        <begin position="70"/>
        <end position="73"/>
    </location>
    <ligand>
        <name>GTP</name>
        <dbReference type="ChEBI" id="CHEBI:37565"/>
    </ligand>
</feature>
<proteinExistence type="inferred from homology"/>
<dbReference type="InterPro" id="IPR027417">
    <property type="entry name" value="P-loop_NTPase"/>
</dbReference>
<evidence type="ECO:0000256" key="3">
    <source>
        <dbReference type="ARBA" id="ARBA00022741"/>
    </source>
</evidence>
<keyword evidence="4 5" id="KW-0342">GTP-binding</keyword>
<evidence type="ECO:0000313" key="7">
    <source>
        <dbReference type="Proteomes" id="UP001162480"/>
    </source>
</evidence>
<keyword evidence="2" id="KW-0519">Myristate</keyword>
<dbReference type="InterPro" id="IPR006689">
    <property type="entry name" value="Small_GTPase_ARF/SAR"/>
</dbReference>
<gene>
    <name evidence="6" type="ORF">OCTVUL_1B010097</name>
</gene>
<keyword evidence="2" id="KW-0449">Lipoprotein</keyword>
<keyword evidence="3 5" id="KW-0547">Nucleotide-binding</keyword>
<evidence type="ECO:0000313" key="6">
    <source>
        <dbReference type="EMBL" id="CAI9730074.1"/>
    </source>
</evidence>
<dbReference type="Proteomes" id="UP001162480">
    <property type="component" value="Chromosome 11"/>
</dbReference>
<accession>A0AA36B9J8</accession>
<dbReference type="Gene3D" id="3.40.50.300">
    <property type="entry name" value="P-loop containing nucleotide triphosphate hydrolases"/>
    <property type="match status" value="1"/>
</dbReference>
<evidence type="ECO:0000256" key="4">
    <source>
        <dbReference type="ARBA" id="ARBA00023134"/>
    </source>
</evidence>
<dbReference type="Pfam" id="PF00025">
    <property type="entry name" value="Arf"/>
    <property type="match status" value="1"/>
</dbReference>
<keyword evidence="7" id="KW-1185">Reference proteome</keyword>
<organism evidence="6 7">
    <name type="scientific">Octopus vulgaris</name>
    <name type="common">Common octopus</name>
    <dbReference type="NCBI Taxonomy" id="6645"/>
    <lineage>
        <taxon>Eukaryota</taxon>
        <taxon>Metazoa</taxon>
        <taxon>Spiralia</taxon>
        <taxon>Lophotrochozoa</taxon>
        <taxon>Mollusca</taxon>
        <taxon>Cephalopoda</taxon>
        <taxon>Coleoidea</taxon>
        <taxon>Octopodiformes</taxon>
        <taxon>Octopoda</taxon>
        <taxon>Incirrata</taxon>
        <taxon>Octopodidae</taxon>
        <taxon>Octopus</taxon>
    </lineage>
</organism>
<dbReference type="AlphaFoldDB" id="A0AA36B9J8"/>
<protein>
    <submittedName>
        <fullName evidence="6">ADP-ribosylation factor 11</fullName>
    </submittedName>
</protein>
<dbReference type="EMBL" id="OX597824">
    <property type="protein sequence ID" value="CAI9730074.1"/>
    <property type="molecule type" value="Genomic_DNA"/>
</dbReference>
<evidence type="ECO:0000256" key="5">
    <source>
        <dbReference type="PIRSR" id="PIRSR606689-1"/>
    </source>
</evidence>
<sequence length="129" mass="14001">MGVPLSCRGGSGGHLLGGPSKVLMVGPTKAAIVFVIDSAKPLQLKLAKLDLWEILQENELKLCPLLVIANKQDSKESLPVENVSDEMGLSNIQDRMWSIIAISALETEGVDKALRELCRLLDEHRASMP</sequence>